<dbReference type="NCBIfam" id="TIGR00685">
    <property type="entry name" value="T6PP"/>
    <property type="match status" value="1"/>
</dbReference>
<dbReference type="AlphaFoldDB" id="A0AAF1KTU2"/>
<evidence type="ECO:0000256" key="2">
    <source>
        <dbReference type="ARBA" id="ARBA00008770"/>
    </source>
</evidence>
<comment type="catalytic activity">
    <reaction evidence="4">
        <text>alpha,alpha-trehalose 6-phosphate + H2O = alpha,alpha-trehalose + phosphate</text>
        <dbReference type="Rhea" id="RHEA:23420"/>
        <dbReference type="ChEBI" id="CHEBI:15377"/>
        <dbReference type="ChEBI" id="CHEBI:16551"/>
        <dbReference type="ChEBI" id="CHEBI:43474"/>
        <dbReference type="ChEBI" id="CHEBI:58429"/>
        <dbReference type="EC" id="3.1.3.12"/>
    </reaction>
</comment>
<reference evidence="5 6" key="1">
    <citation type="journal article" date="2018" name="Sci. Rep.">
        <title>Rhizobium tumorigenes sp. nov., a novel plant tumorigenic bacterium isolated from cane gall tumors on thornless blackberry.</title>
        <authorList>
            <person name="Kuzmanovi N."/>
            <person name="Smalla K."/>
            <person name="Gronow S."/>
            <person name="PuBawska J."/>
        </authorList>
    </citation>
    <scope>NUCLEOTIDE SEQUENCE [LARGE SCALE GENOMIC DNA]</scope>
    <source>
        <strain evidence="5 6">1078</strain>
    </source>
</reference>
<dbReference type="Pfam" id="PF02358">
    <property type="entry name" value="Trehalose_PPase"/>
    <property type="match status" value="1"/>
</dbReference>
<dbReference type="NCBIfam" id="TIGR01484">
    <property type="entry name" value="HAD-SF-IIB"/>
    <property type="match status" value="1"/>
</dbReference>
<comment type="function">
    <text evidence="4">Removes the phosphate from trehalose 6-phosphate to produce free trehalose.</text>
</comment>
<dbReference type="InterPro" id="IPR036412">
    <property type="entry name" value="HAD-like_sf"/>
</dbReference>
<comment type="cofactor">
    <cofactor evidence="4">
        <name>Mg(2+)</name>
        <dbReference type="ChEBI" id="CHEBI:18420"/>
    </cofactor>
</comment>
<dbReference type="Gene3D" id="3.40.50.1000">
    <property type="entry name" value="HAD superfamily/HAD-like"/>
    <property type="match status" value="1"/>
</dbReference>
<evidence type="ECO:0000313" key="6">
    <source>
        <dbReference type="Proteomes" id="UP000249499"/>
    </source>
</evidence>
<organism evidence="5 6">
    <name type="scientific">Rhizobium tumorigenes</name>
    <dbReference type="NCBI Taxonomy" id="2041385"/>
    <lineage>
        <taxon>Bacteria</taxon>
        <taxon>Pseudomonadati</taxon>
        <taxon>Pseudomonadota</taxon>
        <taxon>Alphaproteobacteria</taxon>
        <taxon>Hyphomicrobiales</taxon>
        <taxon>Rhizobiaceae</taxon>
        <taxon>Rhizobium/Agrobacterium group</taxon>
        <taxon>Rhizobium</taxon>
    </lineage>
</organism>
<dbReference type="Gene3D" id="3.30.70.1020">
    <property type="entry name" value="Trehalose-6-phosphate phosphatase related protein, domain 2"/>
    <property type="match status" value="1"/>
</dbReference>
<dbReference type="PANTHER" id="PTHR43768:SF3">
    <property type="entry name" value="TREHALOSE 6-PHOSPHATE PHOSPHATASE"/>
    <property type="match status" value="1"/>
</dbReference>
<dbReference type="InterPro" id="IPR003337">
    <property type="entry name" value="Trehalose_PPase"/>
</dbReference>
<evidence type="ECO:0000256" key="1">
    <source>
        <dbReference type="ARBA" id="ARBA00005199"/>
    </source>
</evidence>
<dbReference type="GO" id="GO:0046872">
    <property type="term" value="F:metal ion binding"/>
    <property type="evidence" value="ECO:0007669"/>
    <property type="project" value="UniProtKB-KW"/>
</dbReference>
<keyword evidence="6" id="KW-1185">Reference proteome</keyword>
<dbReference type="InterPro" id="IPR044651">
    <property type="entry name" value="OTSB-like"/>
</dbReference>
<dbReference type="EC" id="3.1.3.12" evidence="4"/>
<dbReference type="EMBL" id="CP117255">
    <property type="protein sequence ID" value="WFR95486.1"/>
    <property type="molecule type" value="Genomic_DNA"/>
</dbReference>
<comment type="pathway">
    <text evidence="1 4">Glycan biosynthesis; trehalose biosynthesis.</text>
</comment>
<name>A0AAF1KTU2_9HYPH</name>
<evidence type="ECO:0000256" key="4">
    <source>
        <dbReference type="RuleBase" id="RU361117"/>
    </source>
</evidence>
<accession>A0AAF1KTU2</accession>
<dbReference type="GO" id="GO:0005992">
    <property type="term" value="P:trehalose biosynthetic process"/>
    <property type="evidence" value="ECO:0007669"/>
    <property type="project" value="InterPro"/>
</dbReference>
<reference evidence="6" key="2">
    <citation type="journal article" date="2023" name="MicrobiologyOpen">
        <title>Genomics of the tumorigenes clade of the family Rhizobiaceae and description of Rhizobium rhododendri sp. nov.</title>
        <authorList>
            <person name="Kuzmanovic N."/>
            <person name="diCenzo G.C."/>
            <person name="Bunk B."/>
            <person name="Sproeer C."/>
            <person name="Fruehling A."/>
            <person name="Neumann-Schaal M."/>
            <person name="Overmann J."/>
            <person name="Smalla K."/>
        </authorList>
    </citation>
    <scope>NUCLEOTIDE SEQUENCE [LARGE SCALE GENOMIC DNA]</scope>
    <source>
        <strain evidence="6">1078</strain>
    </source>
</reference>
<comment type="similarity">
    <text evidence="2 4">Belongs to the trehalose phosphatase family.</text>
</comment>
<sequence length="264" mass="28428">MSEQTQPATEATVAAVMESTALSALAAHPSEWALFLDIDGTLVDLAETPSSITVPSSLPYDLDALSKKLGGALALVTGRSLSFVDPLFYPFQFPVAGLHGAERRDAAGNVQRVTVTPAFTEMKRCMTEEASQWPGVLVEDKGAAVAAHYRLAPECQHLVEAMMDRYFREAGPEWSLQRGKMVVEIRPARAGKGDAVAAFLNEAPFKGRRAFAAGDDFTDEAMFRTVNRIGGQSLFIGLDSVETQARSRVASPAILRQILAQLAS</sequence>
<protein>
    <recommendedName>
        <fullName evidence="4">Trehalose 6-phosphate phosphatase</fullName>
        <ecNumber evidence="4">3.1.3.12</ecNumber>
    </recommendedName>
</protein>
<keyword evidence="3 4" id="KW-0378">Hydrolase</keyword>
<evidence type="ECO:0000313" key="5">
    <source>
        <dbReference type="EMBL" id="WFR95486.1"/>
    </source>
</evidence>
<dbReference type="Proteomes" id="UP000249499">
    <property type="component" value="Chromosome"/>
</dbReference>
<dbReference type="PANTHER" id="PTHR43768">
    <property type="entry name" value="TREHALOSE 6-PHOSPHATE PHOSPHATASE"/>
    <property type="match status" value="1"/>
</dbReference>
<dbReference type="SUPFAM" id="SSF56784">
    <property type="entry name" value="HAD-like"/>
    <property type="match status" value="1"/>
</dbReference>
<keyword evidence="4" id="KW-0479">Metal-binding</keyword>
<dbReference type="GO" id="GO:0004805">
    <property type="term" value="F:trehalose-phosphatase activity"/>
    <property type="evidence" value="ECO:0007669"/>
    <property type="project" value="UniProtKB-EC"/>
</dbReference>
<dbReference type="KEGG" id="rtu:PR017_17265"/>
<gene>
    <name evidence="5" type="primary">otsB</name>
    <name evidence="5" type="ORF">PR017_17265</name>
</gene>
<keyword evidence="4" id="KW-0460">Magnesium</keyword>
<proteinExistence type="inferred from homology"/>
<dbReference type="RefSeq" id="WP_111216213.1">
    <property type="nucleotide sequence ID" value="NZ_CP117255.1"/>
</dbReference>
<dbReference type="InterPro" id="IPR023214">
    <property type="entry name" value="HAD_sf"/>
</dbReference>
<dbReference type="CDD" id="cd01627">
    <property type="entry name" value="HAD_TPP"/>
    <property type="match status" value="1"/>
</dbReference>
<dbReference type="InterPro" id="IPR006379">
    <property type="entry name" value="HAD-SF_hydro_IIB"/>
</dbReference>
<evidence type="ECO:0000256" key="3">
    <source>
        <dbReference type="ARBA" id="ARBA00022801"/>
    </source>
</evidence>